<dbReference type="PRINTS" id="PR00702">
    <property type="entry name" value="ACRIFLAVINRP"/>
</dbReference>
<protein>
    <submittedName>
        <fullName evidence="2">ACR family transporter</fullName>
    </submittedName>
</protein>
<dbReference type="OrthoDB" id="9757940at2"/>
<dbReference type="PANTHER" id="PTHR32063">
    <property type="match status" value="1"/>
</dbReference>
<dbReference type="EMBL" id="JPKR02000003">
    <property type="protein sequence ID" value="KGD72120.1"/>
    <property type="molecule type" value="Genomic_DNA"/>
</dbReference>
<sequence>MKPGRFNLSTWAIEHQQIVSFLLLLIMSIGYICYQAMPREEDPAFTIKTAIINAEWSGASPDDIVHHVTDKIEKTVQELPYIDSIESQTRRGSTEITVNLRDETPADKVKPTWALLRKKMHDLSLQLPDGVGEPMVNDEYDATYGTILGITAEGYSNRQLTSQAEEIQKTLLTVPGIGLTQLLGTQDDQIVLRYSQRRLAQMGITSESLIEALRAQNSVTEAGVLRTDKDIIDIAVDSVVASVESLRGEVLTIGGKTFPLTSVADIDIEPSQQPRPVFHVNGKPAVGIGIAMAAGGNMLEFGRALGAKIEQIRSRLPVGVTISSVADQSLVVENAVSGFIHVLAEAIVIVLAVSFVSLGLRAGLVVAVAIPVVLAMTFAGMYLAGIGLQRISLGALIIALGLLVDDAMITIESMVSSLERGESLKKAAASAFTTTAFPMLAGTLVMIAGFIPVGFAKSAAGEYCYSLFVVVLISLLSSWVVAALFSPLSGVWILPKQLRQQGHKPGRLGRGYASLLHYTLRHRLLIICGSVLLLLISIWLVQWLKSEFFPSSDRPELLVSFTLPEGSTQQETMRIVESFEKELENEKGLSSYSSYIGTGAIRFYLPMDVQSDAENRAQLVLVASSLESRHDLQSRLTALLDKRYSAYVTRVSPLELGPPVGWPIKYRVQGPDSEKVRKIAQRLMQELGNHSDIRNINLTSGEPQRAITIKVNQMQARLAGLSGVQIAQALRTYYSGAVITRVRSADRLTDLVLRPREGEQQDTMSLASMLIRNSSGINVPLAQVATVSWGLETPLIERRNRASIITVQADVASGQNADDVSASLASAIAAMNQKLPDDYHISEGGESEDADKGNSSLFNVLPVTLACMLGVMMLQLQSYSRVILATLMAPFGFIGVVAALVPTGTPMGFVAILGVIALSGMIIRNAIIMICEVDNNIRQQMSINDAVSRAATHRARPIILTASAAIFGMIPIARQVFWGPMAYTIIGGLVAATAFTLTLLPALMTYLLEWESRRKYT</sequence>
<feature type="transmembrane region" description="Helical" evidence="1">
    <location>
        <begin position="365"/>
        <end position="385"/>
    </location>
</feature>
<feature type="transmembrane region" description="Helical" evidence="1">
    <location>
        <begin position="432"/>
        <end position="455"/>
    </location>
</feature>
<evidence type="ECO:0000256" key="1">
    <source>
        <dbReference type="SAM" id="Phobius"/>
    </source>
</evidence>
<evidence type="ECO:0000313" key="2">
    <source>
        <dbReference type="EMBL" id="KGD72120.1"/>
    </source>
</evidence>
<proteinExistence type="predicted"/>
<feature type="transmembrane region" description="Helical" evidence="1">
    <location>
        <begin position="391"/>
        <end position="411"/>
    </location>
</feature>
<evidence type="ECO:0000313" key="3">
    <source>
        <dbReference type="Proteomes" id="UP000029577"/>
    </source>
</evidence>
<dbReference type="GO" id="GO:0042910">
    <property type="term" value="F:xenobiotic transmembrane transporter activity"/>
    <property type="evidence" value="ECO:0007669"/>
    <property type="project" value="TreeGrafter"/>
</dbReference>
<dbReference type="SUPFAM" id="SSF82714">
    <property type="entry name" value="Multidrug efflux transporter AcrB TolC docking domain, DN and DC subdomains"/>
    <property type="match status" value="2"/>
</dbReference>
<organism evidence="2 3">
    <name type="scientific">Tatumella morbirosei</name>
    <dbReference type="NCBI Taxonomy" id="642227"/>
    <lineage>
        <taxon>Bacteria</taxon>
        <taxon>Pseudomonadati</taxon>
        <taxon>Pseudomonadota</taxon>
        <taxon>Gammaproteobacteria</taxon>
        <taxon>Enterobacterales</taxon>
        <taxon>Erwiniaceae</taxon>
        <taxon>Tatumella</taxon>
    </lineage>
</organism>
<dbReference type="Gene3D" id="3.30.70.1430">
    <property type="entry name" value="Multidrug efflux transporter AcrB pore domain"/>
    <property type="match status" value="2"/>
</dbReference>
<feature type="transmembrane region" description="Helical" evidence="1">
    <location>
        <begin position="21"/>
        <end position="37"/>
    </location>
</feature>
<dbReference type="RefSeq" id="WP_038021385.1">
    <property type="nucleotide sequence ID" value="NZ_JPKR02000003.1"/>
</dbReference>
<feature type="transmembrane region" description="Helical" evidence="1">
    <location>
        <begin position="338"/>
        <end position="358"/>
    </location>
</feature>
<dbReference type="GO" id="GO:0005886">
    <property type="term" value="C:plasma membrane"/>
    <property type="evidence" value="ECO:0007669"/>
    <property type="project" value="TreeGrafter"/>
</dbReference>
<reference evidence="2" key="1">
    <citation type="submission" date="2014-12" db="EMBL/GenBank/DDBJ databases">
        <title>The draft genome of the Tatumella morbirosei type strain, LMG23360T isolated from pineapple rot.</title>
        <authorList>
            <person name="Smits T.H."/>
            <person name="Palmer M."/>
            <person name="Venter S.N."/>
            <person name="Duffy B."/>
            <person name="Steenkamp E.T."/>
            <person name="Chan W.Y."/>
            <person name="Coutinho T.A."/>
            <person name="Coetzee M.P."/>
            <person name="De Maayer P."/>
        </authorList>
    </citation>
    <scope>NUCLEOTIDE SEQUENCE [LARGE SCALE GENOMIC DNA]</scope>
    <source>
        <strain evidence="2">LMG 23360</strain>
    </source>
</reference>
<feature type="transmembrane region" description="Helical" evidence="1">
    <location>
        <begin position="467"/>
        <end position="494"/>
    </location>
</feature>
<feature type="transmembrane region" description="Helical" evidence="1">
    <location>
        <begin position="907"/>
        <end position="931"/>
    </location>
</feature>
<dbReference type="STRING" id="642227.HA49_15225"/>
<dbReference type="PANTHER" id="PTHR32063:SF64">
    <property type="entry name" value="ACRB_ACRD_ACRF FAMILY PROTEIN"/>
    <property type="match status" value="1"/>
</dbReference>
<feature type="transmembrane region" description="Helical" evidence="1">
    <location>
        <begin position="882"/>
        <end position="901"/>
    </location>
</feature>
<dbReference type="Gene3D" id="1.20.1640.10">
    <property type="entry name" value="Multidrug efflux transporter AcrB transmembrane domain"/>
    <property type="match status" value="2"/>
</dbReference>
<accession>A0A095VBT2</accession>
<dbReference type="Gene3D" id="3.30.2090.10">
    <property type="entry name" value="Multidrug efflux transporter AcrB TolC docking domain, DN and DC subdomains"/>
    <property type="match status" value="2"/>
</dbReference>
<dbReference type="Gene3D" id="3.30.70.1440">
    <property type="entry name" value="Multidrug efflux transporter AcrB pore domain"/>
    <property type="match status" value="1"/>
</dbReference>
<dbReference type="SUPFAM" id="SSF82866">
    <property type="entry name" value="Multidrug efflux transporter AcrB transmembrane domain"/>
    <property type="match status" value="2"/>
</dbReference>
<dbReference type="SUPFAM" id="SSF82693">
    <property type="entry name" value="Multidrug efflux transporter AcrB pore domain, PN1, PN2, PC1 and PC2 subdomains"/>
    <property type="match status" value="2"/>
</dbReference>
<name>A0A095VBT2_9GAMM</name>
<dbReference type="InterPro" id="IPR027463">
    <property type="entry name" value="AcrB_DN_DC_subdom"/>
</dbReference>
<keyword evidence="1" id="KW-0812">Transmembrane</keyword>
<feature type="transmembrane region" description="Helical" evidence="1">
    <location>
        <begin position="958"/>
        <end position="977"/>
    </location>
</feature>
<keyword evidence="1" id="KW-0472">Membrane</keyword>
<dbReference type="Pfam" id="PF00873">
    <property type="entry name" value="ACR_tran"/>
    <property type="match status" value="1"/>
</dbReference>
<feature type="transmembrane region" description="Helical" evidence="1">
    <location>
        <begin position="524"/>
        <end position="544"/>
    </location>
</feature>
<dbReference type="Gene3D" id="3.30.70.1320">
    <property type="entry name" value="Multidrug efflux transporter AcrB pore domain like"/>
    <property type="match status" value="1"/>
</dbReference>
<feature type="transmembrane region" description="Helical" evidence="1">
    <location>
        <begin position="983"/>
        <end position="1008"/>
    </location>
</feature>
<dbReference type="eggNOG" id="COG0841">
    <property type="taxonomic scope" value="Bacteria"/>
</dbReference>
<dbReference type="Proteomes" id="UP000029577">
    <property type="component" value="Unassembled WGS sequence"/>
</dbReference>
<dbReference type="InterPro" id="IPR001036">
    <property type="entry name" value="Acrflvin-R"/>
</dbReference>
<keyword evidence="1" id="KW-1133">Transmembrane helix</keyword>
<comment type="caution">
    <text evidence="2">The sequence shown here is derived from an EMBL/GenBank/DDBJ whole genome shotgun (WGS) entry which is preliminary data.</text>
</comment>
<gene>
    <name evidence="2" type="ORF">HA49_15225</name>
</gene>
<dbReference type="AlphaFoldDB" id="A0A095VBT2"/>
<keyword evidence="3" id="KW-1185">Reference proteome</keyword>